<feature type="domain" description="CCHC-type" evidence="3">
    <location>
        <begin position="356"/>
        <end position="371"/>
    </location>
</feature>
<dbReference type="EMBL" id="JAVRRG010000010">
    <property type="protein sequence ID" value="KAK5099495.1"/>
    <property type="molecule type" value="Genomic_DNA"/>
</dbReference>
<reference evidence="4 5" key="1">
    <citation type="submission" date="2023-08" db="EMBL/GenBank/DDBJ databases">
        <title>Black Yeasts Isolated from many extreme environments.</title>
        <authorList>
            <person name="Coleine C."/>
            <person name="Stajich J.E."/>
            <person name="Selbmann L."/>
        </authorList>
    </citation>
    <scope>NUCLEOTIDE SEQUENCE [LARGE SCALE GENOMIC DNA]</scope>
    <source>
        <strain evidence="4 5">CCFEE 5885</strain>
    </source>
</reference>
<dbReference type="Pfam" id="PF00098">
    <property type="entry name" value="zf-CCHC"/>
    <property type="match status" value="3"/>
</dbReference>
<feature type="domain" description="CCHC-type" evidence="3">
    <location>
        <begin position="465"/>
        <end position="480"/>
    </location>
</feature>
<feature type="region of interest" description="Disordered" evidence="2">
    <location>
        <begin position="514"/>
        <end position="573"/>
    </location>
</feature>
<name>A0ABR0KKS4_9EURO</name>
<dbReference type="PANTHER" id="PTHR23002">
    <property type="entry name" value="ZINC FINGER CCHC DOMAIN CONTAINING PROTEIN"/>
    <property type="match status" value="1"/>
</dbReference>
<sequence length="573" mass="62183">MSNWNTGSSKSETSLHHALIAPPRPMPWNIWTRPQAGTKVHYWQKPSLETIDESSTTFTYPTTSTYLDPNMANVWQGDNWGSGGATTSFTTNDEWNSGSAGADGWNDSGATNNFDGGATAPADDFGGAGQDAGEGAGPSGPGACFNCGQEGHMKSGMSAHHKYLPDQLTFVECPNPRVERAFQGTCRTCDQEGHMSKDCPNKPKICRQCLMENDHDTLECKNPKKIHNSNVPDMSEQEAWSLIKEASDDLDVGDFKEALKILSKAVPEMTYPQIEKQLRKRGLNMYLIGLEKEAPPAYTNTNLQGEVGKPYQLGIFTKSSKCPRPILMPIWPKDDADNLERLQNTGVPLERGVMICSNCGELGHTRKGCQQESTAPEPMKITCVLCDEVGHRARDNAYWTILMVLLFSVPKSGPRLEQPEPARFAIVQTILQESAPTNPSKSAATANRRDTVQQANCTNERVMVCRNCDQPGHVSRECTEAKDWNKVKCRHCGDMGHGSEKRCDPQKKAAYAATQAAAGDDNGDSNDFSNAGAAGGDDGWNQSGNDLGGSGQADWETDMAPSAPAITVGGGGW</sequence>
<dbReference type="Gene3D" id="4.10.60.10">
    <property type="entry name" value="Zinc finger, CCHC-type"/>
    <property type="match status" value="3"/>
</dbReference>
<keyword evidence="1" id="KW-0863">Zinc-finger</keyword>
<keyword evidence="1" id="KW-0862">Zinc</keyword>
<feature type="compositionally biased region" description="Low complexity" evidence="2">
    <location>
        <begin position="514"/>
        <end position="532"/>
    </location>
</feature>
<feature type="region of interest" description="Disordered" evidence="2">
    <location>
        <begin position="106"/>
        <end position="137"/>
    </location>
</feature>
<feature type="domain" description="CCHC-type" evidence="3">
    <location>
        <begin position="186"/>
        <end position="201"/>
    </location>
</feature>
<dbReference type="InterPro" id="IPR036875">
    <property type="entry name" value="Znf_CCHC_sf"/>
</dbReference>
<evidence type="ECO:0000256" key="2">
    <source>
        <dbReference type="SAM" id="MobiDB-lite"/>
    </source>
</evidence>
<dbReference type="PROSITE" id="PS50158">
    <property type="entry name" value="ZF_CCHC"/>
    <property type="match status" value="3"/>
</dbReference>
<keyword evidence="1" id="KW-0479">Metal-binding</keyword>
<dbReference type="Proteomes" id="UP001345013">
    <property type="component" value="Unassembled WGS sequence"/>
</dbReference>
<evidence type="ECO:0000259" key="3">
    <source>
        <dbReference type="PROSITE" id="PS50158"/>
    </source>
</evidence>
<dbReference type="SMART" id="SM00343">
    <property type="entry name" value="ZnF_C2HC"/>
    <property type="match status" value="5"/>
</dbReference>
<comment type="caution">
    <text evidence="4">The sequence shown here is derived from an EMBL/GenBank/DDBJ whole genome shotgun (WGS) entry which is preliminary data.</text>
</comment>
<accession>A0ABR0KKS4</accession>
<dbReference type="InterPro" id="IPR051714">
    <property type="entry name" value="Znf_CCHC_NABP"/>
</dbReference>
<evidence type="ECO:0000256" key="1">
    <source>
        <dbReference type="PROSITE-ProRule" id="PRU00047"/>
    </source>
</evidence>
<evidence type="ECO:0000313" key="5">
    <source>
        <dbReference type="Proteomes" id="UP001345013"/>
    </source>
</evidence>
<dbReference type="InterPro" id="IPR001878">
    <property type="entry name" value="Znf_CCHC"/>
</dbReference>
<dbReference type="SUPFAM" id="SSF57756">
    <property type="entry name" value="Retrovirus zinc finger-like domains"/>
    <property type="match status" value="3"/>
</dbReference>
<evidence type="ECO:0000313" key="4">
    <source>
        <dbReference type="EMBL" id="KAK5099495.1"/>
    </source>
</evidence>
<organism evidence="4 5">
    <name type="scientific">Lithohypha guttulata</name>
    <dbReference type="NCBI Taxonomy" id="1690604"/>
    <lineage>
        <taxon>Eukaryota</taxon>
        <taxon>Fungi</taxon>
        <taxon>Dikarya</taxon>
        <taxon>Ascomycota</taxon>
        <taxon>Pezizomycotina</taxon>
        <taxon>Eurotiomycetes</taxon>
        <taxon>Chaetothyriomycetidae</taxon>
        <taxon>Chaetothyriales</taxon>
        <taxon>Trichomeriaceae</taxon>
        <taxon>Lithohypha</taxon>
    </lineage>
</organism>
<gene>
    <name evidence="4" type="ORF">LTR24_001393</name>
</gene>
<feature type="compositionally biased region" description="Gly residues" evidence="2">
    <location>
        <begin position="126"/>
        <end position="137"/>
    </location>
</feature>
<proteinExistence type="predicted"/>
<protein>
    <recommendedName>
        <fullName evidence="3">CCHC-type domain-containing protein</fullName>
    </recommendedName>
</protein>
<keyword evidence="5" id="KW-1185">Reference proteome</keyword>